<reference evidence="2" key="2">
    <citation type="journal article" date="2019" name="Genome Biol. Evol.">
        <title>Day and night: Metabolic profiles and evolutionary relationships of six axenic non-marine cyanobacteria.</title>
        <authorList>
            <person name="Will S.E."/>
            <person name="Henke P."/>
            <person name="Boedeker C."/>
            <person name="Huang S."/>
            <person name="Brinkmann H."/>
            <person name="Rohde M."/>
            <person name="Jarek M."/>
            <person name="Friedl T."/>
            <person name="Seufert S."/>
            <person name="Schumacher M."/>
            <person name="Overmann J."/>
            <person name="Neumann-Schaal M."/>
            <person name="Petersen J."/>
        </authorList>
    </citation>
    <scope>NUCLEOTIDE SEQUENCE [LARGE SCALE GENOMIC DNA]</scope>
    <source>
        <strain evidence="2">PCC 7102</strain>
    </source>
</reference>
<gene>
    <name evidence="2" type="ORF">DSM106972_094510</name>
</gene>
<dbReference type="OrthoDB" id="495875at2"/>
<protein>
    <submittedName>
        <fullName evidence="2">Uncharacterized protein</fullName>
    </submittedName>
</protein>
<feature type="compositionally biased region" description="Low complexity" evidence="1">
    <location>
        <begin position="336"/>
        <end position="353"/>
    </location>
</feature>
<keyword evidence="3" id="KW-1185">Reference proteome</keyword>
<feature type="compositionally biased region" description="Low complexity" evidence="1">
    <location>
        <begin position="374"/>
        <end position="393"/>
    </location>
</feature>
<evidence type="ECO:0000313" key="3">
    <source>
        <dbReference type="Proteomes" id="UP000271624"/>
    </source>
</evidence>
<feature type="region of interest" description="Disordered" evidence="1">
    <location>
        <begin position="303"/>
        <end position="353"/>
    </location>
</feature>
<evidence type="ECO:0000313" key="2">
    <source>
        <dbReference type="EMBL" id="RUS93980.1"/>
    </source>
</evidence>
<dbReference type="RefSeq" id="WP_127087374.1">
    <property type="nucleotide sequence ID" value="NZ_RSCL01000052.1"/>
</dbReference>
<dbReference type="EMBL" id="RSCL01000052">
    <property type="protein sequence ID" value="RUS93980.1"/>
    <property type="molecule type" value="Genomic_DNA"/>
</dbReference>
<name>A0A433UJG0_9CYAN</name>
<accession>A0A433UJG0</accession>
<dbReference type="PROSITE" id="PS51450">
    <property type="entry name" value="LRR"/>
    <property type="match status" value="1"/>
</dbReference>
<comment type="caution">
    <text evidence="2">The sequence shown here is derived from an EMBL/GenBank/DDBJ whole genome shotgun (WGS) entry which is preliminary data.</text>
</comment>
<proteinExistence type="predicted"/>
<feature type="region of interest" description="Disordered" evidence="1">
    <location>
        <begin position="367"/>
        <end position="393"/>
    </location>
</feature>
<dbReference type="Proteomes" id="UP000271624">
    <property type="component" value="Unassembled WGS sequence"/>
</dbReference>
<organism evidence="2 3">
    <name type="scientific">Dulcicalothrix desertica PCC 7102</name>
    <dbReference type="NCBI Taxonomy" id="232991"/>
    <lineage>
        <taxon>Bacteria</taxon>
        <taxon>Bacillati</taxon>
        <taxon>Cyanobacteriota</taxon>
        <taxon>Cyanophyceae</taxon>
        <taxon>Nostocales</taxon>
        <taxon>Calotrichaceae</taxon>
        <taxon>Dulcicalothrix</taxon>
    </lineage>
</organism>
<dbReference type="AlphaFoldDB" id="A0A433UJG0"/>
<dbReference type="InterPro" id="IPR001611">
    <property type="entry name" value="Leu-rich_rpt"/>
</dbReference>
<evidence type="ECO:0000256" key="1">
    <source>
        <dbReference type="SAM" id="MobiDB-lite"/>
    </source>
</evidence>
<feature type="compositionally biased region" description="Polar residues" evidence="1">
    <location>
        <begin position="324"/>
        <end position="333"/>
    </location>
</feature>
<reference evidence="2" key="1">
    <citation type="submission" date="2018-12" db="EMBL/GenBank/DDBJ databases">
        <authorList>
            <person name="Will S."/>
            <person name="Neumann-Schaal M."/>
            <person name="Henke P."/>
        </authorList>
    </citation>
    <scope>NUCLEOTIDE SEQUENCE</scope>
    <source>
        <strain evidence="2">PCC 7102</strain>
    </source>
</reference>
<sequence length="393" mass="42935">MNSNKSKKSWIAIGIAVILGWFGVNKIIEVTSAYSAHQKTLVDVKSLADSNNNINNIPNLETLKSTQANIQQSISKLKEIPNLPGYPYQDAQNKITNLNDILAKIDSKIKIEDEALVNLQTAQRLDSEAAKLVQDKSYSKSWQEARTKWEQSISLLKKISAGTFVSDTAKLGITAVERNFSDVGTFITGEEKSLQNFSAGVEAAQRAFYFTKDTTNITLPDLLNAKLQWQQAINSLAQVATNSHLSTQLQSQLGAYRNNYREVSKAIDDIKKCTSQNTSSEISCTQSISLLNITKPETLTALLPSPPTEEPVVASARDFDHSSSRLSDSYGDTESSDYTDYSGGSNYSSYSSGSRVYVSGYTRSNGTYVSPHYRSSPGRASGFGSFRSGGSSS</sequence>